<organism evidence="1 2">
    <name type="scientific">Shewanella bicestrii</name>
    <dbReference type="NCBI Taxonomy" id="2018305"/>
    <lineage>
        <taxon>Bacteria</taxon>
        <taxon>Pseudomonadati</taxon>
        <taxon>Pseudomonadota</taxon>
        <taxon>Gammaproteobacteria</taxon>
        <taxon>Alteromonadales</taxon>
        <taxon>Shewanellaceae</taxon>
        <taxon>Shewanella</taxon>
    </lineage>
</organism>
<evidence type="ECO:0000313" key="2">
    <source>
        <dbReference type="Proteomes" id="UP000198367"/>
    </source>
</evidence>
<keyword evidence="2" id="KW-1185">Reference proteome</keyword>
<dbReference type="AlphaFoldDB" id="A0A220UQQ6"/>
<proteinExistence type="predicted"/>
<evidence type="ECO:0000313" key="1">
    <source>
        <dbReference type="EMBL" id="ASK70236.1"/>
    </source>
</evidence>
<dbReference type="Proteomes" id="UP000198367">
    <property type="component" value="Chromosome"/>
</dbReference>
<dbReference type="EMBL" id="CP022358">
    <property type="protein sequence ID" value="ASK70236.1"/>
    <property type="molecule type" value="Genomic_DNA"/>
</dbReference>
<gene>
    <name evidence="1" type="ORF">CF168_16045</name>
</gene>
<protein>
    <submittedName>
        <fullName evidence="1">Uncharacterized protein</fullName>
    </submittedName>
</protein>
<dbReference type="KEGG" id="sbj:CF168_16045"/>
<reference evidence="1 2" key="1">
    <citation type="submission" date="2017-07" db="EMBL/GenBank/DDBJ databases">
        <title>Phenotypical and genomic characterization of a clinical isolate of Shewanella bicestrii sp. nov. producing an extended-spectrum beta-lactamase and a new oxacillinase variant.</title>
        <authorList>
            <person name="Jousset A.B."/>
            <person name="Bonnin R.A."/>
            <person name="Girlich D."/>
            <person name="Dabos L."/>
            <person name="Potron A."/>
            <person name="Dortet L."/>
            <person name="Glaser P."/>
            <person name="Naas T."/>
        </authorList>
    </citation>
    <scope>NUCLEOTIDE SEQUENCE [LARGE SCALE GENOMIC DNA]</scope>
    <source>
        <strain evidence="1 2">JAB-1</strain>
    </source>
</reference>
<sequence>MRRNDRKKLKKSLLNEQARHISSVPFGEVHYRASGRNLAYPCKNTDMLLESKHAKKAIQRLMDDGN</sequence>
<accession>A0A220UQQ6</accession>
<name>A0A220UQQ6_9GAMM</name>